<proteinExistence type="predicted"/>
<dbReference type="AlphaFoldDB" id="A0A3B1DUQ2"/>
<accession>A0A3B1DUQ2</accession>
<organism evidence="1">
    <name type="scientific">hydrothermal vent metagenome</name>
    <dbReference type="NCBI Taxonomy" id="652676"/>
    <lineage>
        <taxon>unclassified sequences</taxon>
        <taxon>metagenomes</taxon>
        <taxon>ecological metagenomes</taxon>
    </lineage>
</organism>
<name>A0A3B1DUQ2_9ZZZZ</name>
<evidence type="ECO:0000313" key="1">
    <source>
        <dbReference type="EMBL" id="VAX40603.1"/>
    </source>
</evidence>
<gene>
    <name evidence="1" type="ORF">MNBD_PLANCTO03-1429</name>
</gene>
<protein>
    <submittedName>
        <fullName evidence="1">Uncharacterized protein</fullName>
    </submittedName>
</protein>
<dbReference type="EMBL" id="UOGK01000416">
    <property type="protein sequence ID" value="VAX40603.1"/>
    <property type="molecule type" value="Genomic_DNA"/>
</dbReference>
<sequence>MLAKWTEFAQASVALPADHDGPRWKACVPPIITMQALVAALAELDQLPLAHRPVAIDAAETLLREQLRLIHEAWVGEIIPESITELIEESRQAVFDARHTGLEWRVIDERIEAPNLRPVAEMMIEAGFRGDLHAARAGTALFCGAPLAFFRPALEVNPPDGCAAVEVVGPRQCYRQLDDATGLPVRDVVAGPGDPLQPGAPLLAPMIVDGVLAPSVTLSAPVDVPEPLPVIELA</sequence>
<reference evidence="1" key="1">
    <citation type="submission" date="2018-06" db="EMBL/GenBank/DDBJ databases">
        <authorList>
            <person name="Zhirakovskaya E."/>
        </authorList>
    </citation>
    <scope>NUCLEOTIDE SEQUENCE</scope>
</reference>